<dbReference type="AlphaFoldDB" id="A0A5N7B678"/>
<dbReference type="CDD" id="cd03188">
    <property type="entry name" value="GST_C_Beta"/>
    <property type="match status" value="1"/>
</dbReference>
<dbReference type="EMBL" id="ML736236">
    <property type="protein sequence ID" value="KAE8376678.1"/>
    <property type="molecule type" value="Genomic_DNA"/>
</dbReference>
<comment type="similarity">
    <text evidence="1">Belongs to the GST superfamily.</text>
</comment>
<dbReference type="SFLD" id="SFLDS00019">
    <property type="entry name" value="Glutathione_Transferase_(cytos"/>
    <property type="match status" value="1"/>
</dbReference>
<name>A0A5N7B678_9EURO</name>
<organism evidence="4 5">
    <name type="scientific">Aspergillus bertholletiae</name>
    <dbReference type="NCBI Taxonomy" id="1226010"/>
    <lineage>
        <taxon>Eukaryota</taxon>
        <taxon>Fungi</taxon>
        <taxon>Dikarya</taxon>
        <taxon>Ascomycota</taxon>
        <taxon>Pezizomycotina</taxon>
        <taxon>Eurotiomycetes</taxon>
        <taxon>Eurotiomycetidae</taxon>
        <taxon>Eurotiales</taxon>
        <taxon>Aspergillaceae</taxon>
        <taxon>Aspergillus</taxon>
        <taxon>Aspergillus subgen. Circumdati</taxon>
    </lineage>
</organism>
<proteinExistence type="inferred from homology"/>
<evidence type="ECO:0000259" key="2">
    <source>
        <dbReference type="PROSITE" id="PS50404"/>
    </source>
</evidence>
<dbReference type="PANTHER" id="PTHR44051">
    <property type="entry name" value="GLUTATHIONE S-TRANSFERASE-RELATED"/>
    <property type="match status" value="1"/>
</dbReference>
<gene>
    <name evidence="4" type="ORF">BDV26DRAFT_265166</name>
</gene>
<evidence type="ECO:0000259" key="3">
    <source>
        <dbReference type="PROSITE" id="PS50405"/>
    </source>
</evidence>
<dbReference type="OrthoDB" id="2309723at2759"/>
<evidence type="ECO:0000256" key="1">
    <source>
        <dbReference type="ARBA" id="ARBA00007409"/>
    </source>
</evidence>
<evidence type="ECO:0000313" key="4">
    <source>
        <dbReference type="EMBL" id="KAE8376678.1"/>
    </source>
</evidence>
<sequence>MHQSTMPNIKFLYSPDACSIIPHILLHETKTSFELIRIEMEGTDLSFPESFRKINPKSRVPVIVLGDEVITEVPAISTIVSSLAPRAHLLGRTPVDTARVHEWMNYVAGTVHAGGISHVFRPGRWTVSTEEKDLDMIKRRGLEIMRNCFSLIEERLVGEYAVGQDFTAADAFLYFAYRWGVTAEIEMPVYARFTELAQKVERRETVQTVLRDERIHSIF</sequence>
<dbReference type="SUPFAM" id="SSF52833">
    <property type="entry name" value="Thioredoxin-like"/>
    <property type="match status" value="1"/>
</dbReference>
<dbReference type="Gene3D" id="1.20.1050.10">
    <property type="match status" value="1"/>
</dbReference>
<dbReference type="PROSITE" id="PS50405">
    <property type="entry name" value="GST_CTER"/>
    <property type="match status" value="1"/>
</dbReference>
<keyword evidence="5" id="KW-1185">Reference proteome</keyword>
<dbReference type="PANTHER" id="PTHR44051:SF8">
    <property type="entry name" value="GLUTATHIONE S-TRANSFERASE GSTA"/>
    <property type="match status" value="1"/>
</dbReference>
<dbReference type="SUPFAM" id="SSF47616">
    <property type="entry name" value="GST C-terminal domain-like"/>
    <property type="match status" value="1"/>
</dbReference>
<feature type="domain" description="GST C-terminal" evidence="3">
    <location>
        <begin position="93"/>
        <end position="219"/>
    </location>
</feature>
<dbReference type="PROSITE" id="PS50404">
    <property type="entry name" value="GST_NTER"/>
    <property type="match status" value="1"/>
</dbReference>
<feature type="domain" description="GST N-terminal" evidence="2">
    <location>
        <begin position="6"/>
        <end position="88"/>
    </location>
</feature>
<dbReference type="SFLD" id="SFLDG00358">
    <property type="entry name" value="Main_(cytGST)"/>
    <property type="match status" value="1"/>
</dbReference>
<reference evidence="4 5" key="1">
    <citation type="submission" date="2019-04" db="EMBL/GenBank/DDBJ databases">
        <title>Friends and foes A comparative genomics studyof 23 Aspergillus species from section Flavi.</title>
        <authorList>
            <consortium name="DOE Joint Genome Institute"/>
            <person name="Kjaerbolling I."/>
            <person name="Vesth T."/>
            <person name="Frisvad J.C."/>
            <person name="Nybo J.L."/>
            <person name="Theobald S."/>
            <person name="Kildgaard S."/>
            <person name="Isbrandt T."/>
            <person name="Kuo A."/>
            <person name="Sato A."/>
            <person name="Lyhne E.K."/>
            <person name="Kogle M.E."/>
            <person name="Wiebenga A."/>
            <person name="Kun R.S."/>
            <person name="Lubbers R.J."/>
            <person name="Makela M.R."/>
            <person name="Barry K."/>
            <person name="Chovatia M."/>
            <person name="Clum A."/>
            <person name="Daum C."/>
            <person name="Haridas S."/>
            <person name="He G."/>
            <person name="LaButti K."/>
            <person name="Lipzen A."/>
            <person name="Mondo S."/>
            <person name="Riley R."/>
            <person name="Salamov A."/>
            <person name="Simmons B.A."/>
            <person name="Magnuson J.K."/>
            <person name="Henrissat B."/>
            <person name="Mortensen U.H."/>
            <person name="Larsen T.O."/>
            <person name="Devries R.P."/>
            <person name="Grigoriev I.V."/>
            <person name="Machida M."/>
            <person name="Baker S.E."/>
            <person name="Andersen M.R."/>
        </authorList>
    </citation>
    <scope>NUCLEOTIDE SEQUENCE [LARGE SCALE GENOMIC DNA]</scope>
    <source>
        <strain evidence="4 5">IBT 29228</strain>
    </source>
</reference>
<dbReference type="Proteomes" id="UP000326198">
    <property type="component" value="Unassembled WGS sequence"/>
</dbReference>
<protein>
    <submittedName>
        <fullName evidence="4">Uncharacterized protein</fullName>
    </submittedName>
</protein>
<dbReference type="InterPro" id="IPR036282">
    <property type="entry name" value="Glutathione-S-Trfase_C_sf"/>
</dbReference>
<dbReference type="InterPro" id="IPR004045">
    <property type="entry name" value="Glutathione_S-Trfase_N"/>
</dbReference>
<dbReference type="CDD" id="cd03057">
    <property type="entry name" value="GST_N_Beta"/>
    <property type="match status" value="1"/>
</dbReference>
<accession>A0A5N7B678</accession>
<dbReference type="InterPro" id="IPR036249">
    <property type="entry name" value="Thioredoxin-like_sf"/>
</dbReference>
<dbReference type="InterPro" id="IPR040079">
    <property type="entry name" value="Glutathione_S-Trfase"/>
</dbReference>
<dbReference type="InterPro" id="IPR010987">
    <property type="entry name" value="Glutathione-S-Trfase_C-like"/>
</dbReference>
<dbReference type="Pfam" id="PF13409">
    <property type="entry name" value="GST_N_2"/>
    <property type="match status" value="1"/>
</dbReference>
<dbReference type="Gene3D" id="3.40.30.10">
    <property type="entry name" value="Glutaredoxin"/>
    <property type="match status" value="1"/>
</dbReference>
<evidence type="ECO:0000313" key="5">
    <source>
        <dbReference type="Proteomes" id="UP000326198"/>
    </source>
</evidence>